<feature type="domain" description="GATA-type" evidence="8">
    <location>
        <begin position="1"/>
        <end position="59"/>
    </location>
</feature>
<evidence type="ECO:0000313" key="10">
    <source>
        <dbReference type="Proteomes" id="UP000038830"/>
    </source>
</evidence>
<feature type="region of interest" description="Disordered" evidence="7">
    <location>
        <begin position="157"/>
        <end position="184"/>
    </location>
</feature>
<dbReference type="CDD" id="cd00202">
    <property type="entry name" value="ZnF_GATA"/>
    <property type="match status" value="2"/>
</dbReference>
<evidence type="ECO:0000256" key="4">
    <source>
        <dbReference type="ARBA" id="ARBA00022833"/>
    </source>
</evidence>
<gene>
    <name evidence="9" type="ORF">BN1211_3361</name>
</gene>
<reference evidence="10" key="1">
    <citation type="journal article" date="2015" name="J. Biotechnol.">
        <title>The structure of the Cyberlindnera jadinii genome and its relation to Candida utilis analyzed by the occurrence of single nucleotide polymorphisms.</title>
        <authorList>
            <person name="Rupp O."/>
            <person name="Brinkrolf K."/>
            <person name="Buerth C."/>
            <person name="Kunigo M."/>
            <person name="Schneider J."/>
            <person name="Jaenicke S."/>
            <person name="Goesmann A."/>
            <person name="Puehler A."/>
            <person name="Jaeger K.-E."/>
            <person name="Ernst J.F."/>
        </authorList>
    </citation>
    <scope>NUCLEOTIDE SEQUENCE [LARGE SCALE GENOMIC DNA]</scope>
    <source>
        <strain evidence="10">ATCC 18201 / CBS 1600 / BCRC 20928 / JCM 3617 / NBRC 0987 / NRRL Y-1542</strain>
    </source>
</reference>
<dbReference type="GO" id="GO:0000122">
    <property type="term" value="P:negative regulation of transcription by RNA polymerase II"/>
    <property type="evidence" value="ECO:0007669"/>
    <property type="project" value="TreeGrafter"/>
</dbReference>
<sequence>MSYCMNCHTTSTPMWRRLNDNATGLPVNLCNACGLYYKTKGVHRPKVLVTKKSQLEKYKQIMECVSMEVSDPNRTKIVQVHDEDLNNANLISCSNCKCINTSLWRKDPQGNNLCNACGLFFKKNGMHRKSKQEDKGIFIEIDQKLIKFNAVKRRKRRVANSQPHVLEGHSRSSISTNNSATVSPTSMTFTPQLLPQIQVALPPSIYQQQLHHAVPHYKLVSEPFYRQTTAVNGSRSSSLSSPLQQFGVVEGVSPPQQQLPLPPQCFPPSFKQQPQPQQHSGISFSTQPESSTVHRVPPPLLQQQAQPESSYQPAGRQREHEHRQARVLAPSSSASSTSRLPPISALLNEIDRR</sequence>
<dbReference type="GO" id="GO:0008270">
    <property type="term" value="F:zinc ion binding"/>
    <property type="evidence" value="ECO:0007669"/>
    <property type="project" value="UniProtKB-KW"/>
</dbReference>
<evidence type="ECO:0000256" key="2">
    <source>
        <dbReference type="ARBA" id="ARBA00022723"/>
    </source>
</evidence>
<dbReference type="PANTHER" id="PTHR10071">
    <property type="entry name" value="TRANSCRIPTION FACTOR GATA FAMILY MEMBER"/>
    <property type="match status" value="1"/>
</dbReference>
<feature type="region of interest" description="Disordered" evidence="7">
    <location>
        <begin position="253"/>
        <end position="353"/>
    </location>
</feature>
<dbReference type="Pfam" id="PF00320">
    <property type="entry name" value="GATA"/>
    <property type="match status" value="2"/>
</dbReference>
<evidence type="ECO:0000256" key="7">
    <source>
        <dbReference type="SAM" id="MobiDB-lite"/>
    </source>
</evidence>
<dbReference type="GO" id="GO:0045944">
    <property type="term" value="P:positive regulation of transcription by RNA polymerase II"/>
    <property type="evidence" value="ECO:0007669"/>
    <property type="project" value="TreeGrafter"/>
</dbReference>
<feature type="compositionally biased region" description="Low complexity" evidence="7">
    <location>
        <begin position="267"/>
        <end position="278"/>
    </location>
</feature>
<feature type="compositionally biased region" description="Polar residues" evidence="7">
    <location>
        <begin position="171"/>
        <end position="184"/>
    </location>
</feature>
<dbReference type="InterPro" id="IPR039355">
    <property type="entry name" value="Transcription_factor_GATA"/>
</dbReference>
<dbReference type="AlphaFoldDB" id="A0A0H5C530"/>
<keyword evidence="4" id="KW-0862">Zinc</keyword>
<evidence type="ECO:0000313" key="9">
    <source>
        <dbReference type="EMBL" id="CEP22902.1"/>
    </source>
</evidence>
<dbReference type="InterPro" id="IPR013088">
    <property type="entry name" value="Znf_NHR/GATA"/>
</dbReference>
<keyword evidence="5" id="KW-0539">Nucleus</keyword>
<dbReference type="SMART" id="SM00401">
    <property type="entry name" value="ZnF_GATA"/>
    <property type="match status" value="2"/>
</dbReference>
<dbReference type="Proteomes" id="UP000038830">
    <property type="component" value="Unassembled WGS sequence"/>
</dbReference>
<name>A0A0H5C530_CYBJN</name>
<proteinExistence type="predicted"/>
<accession>A0A0H5C530</accession>
<evidence type="ECO:0000256" key="3">
    <source>
        <dbReference type="ARBA" id="ARBA00022771"/>
    </source>
</evidence>
<evidence type="ECO:0000259" key="8">
    <source>
        <dbReference type="PROSITE" id="PS50114"/>
    </source>
</evidence>
<protein>
    <recommendedName>
        <fullName evidence="8">GATA-type domain-containing protein</fullName>
    </recommendedName>
</protein>
<feature type="domain" description="GATA-type" evidence="8">
    <location>
        <begin position="87"/>
        <end position="144"/>
    </location>
</feature>
<organism evidence="9 10">
    <name type="scientific">Cyberlindnera jadinii (strain ATCC 18201 / CBS 1600 / BCRC 20928 / JCM 3617 / NBRC 0987 / NRRL Y-1542)</name>
    <name type="common">Torula yeast</name>
    <name type="synonym">Candida utilis</name>
    <dbReference type="NCBI Taxonomy" id="983966"/>
    <lineage>
        <taxon>Eukaryota</taxon>
        <taxon>Fungi</taxon>
        <taxon>Dikarya</taxon>
        <taxon>Ascomycota</taxon>
        <taxon>Saccharomycotina</taxon>
        <taxon>Saccharomycetes</taxon>
        <taxon>Phaffomycetales</taxon>
        <taxon>Phaffomycetaceae</taxon>
        <taxon>Cyberlindnera</taxon>
    </lineage>
</organism>
<dbReference type="PRINTS" id="PR00619">
    <property type="entry name" value="GATAZNFINGER"/>
</dbReference>
<keyword evidence="3 6" id="KW-0863">Zinc-finger</keyword>
<comment type="subcellular location">
    <subcellularLocation>
        <location evidence="1">Nucleus</location>
    </subcellularLocation>
</comment>
<feature type="compositionally biased region" description="Polar residues" evidence="7">
    <location>
        <begin position="279"/>
        <end position="293"/>
    </location>
</feature>
<evidence type="ECO:0000256" key="5">
    <source>
        <dbReference type="ARBA" id="ARBA00023242"/>
    </source>
</evidence>
<dbReference type="EMBL" id="CDQK01000003">
    <property type="protein sequence ID" value="CEP22902.1"/>
    <property type="molecule type" value="Genomic_DNA"/>
</dbReference>
<evidence type="ECO:0000256" key="1">
    <source>
        <dbReference type="ARBA" id="ARBA00004123"/>
    </source>
</evidence>
<feature type="compositionally biased region" description="Low complexity" evidence="7">
    <location>
        <begin position="330"/>
        <end position="344"/>
    </location>
</feature>
<dbReference type="GO" id="GO:0000978">
    <property type="term" value="F:RNA polymerase II cis-regulatory region sequence-specific DNA binding"/>
    <property type="evidence" value="ECO:0007669"/>
    <property type="project" value="TreeGrafter"/>
</dbReference>
<dbReference type="PANTHER" id="PTHR10071:SF281">
    <property type="entry name" value="BOX A-BINDING FACTOR-RELATED"/>
    <property type="match status" value="1"/>
</dbReference>
<keyword evidence="2" id="KW-0479">Metal-binding</keyword>
<dbReference type="SUPFAM" id="SSF57716">
    <property type="entry name" value="Glucocorticoid receptor-like (DNA-binding domain)"/>
    <property type="match status" value="2"/>
</dbReference>
<dbReference type="PROSITE" id="PS50114">
    <property type="entry name" value="GATA_ZN_FINGER_2"/>
    <property type="match status" value="2"/>
</dbReference>
<dbReference type="GO" id="GO:0005634">
    <property type="term" value="C:nucleus"/>
    <property type="evidence" value="ECO:0007669"/>
    <property type="project" value="UniProtKB-SubCell"/>
</dbReference>
<dbReference type="Gene3D" id="3.30.50.10">
    <property type="entry name" value="Erythroid Transcription Factor GATA-1, subunit A"/>
    <property type="match status" value="2"/>
</dbReference>
<dbReference type="PROSITE" id="PS00344">
    <property type="entry name" value="GATA_ZN_FINGER_1"/>
    <property type="match status" value="1"/>
</dbReference>
<evidence type="ECO:0000256" key="6">
    <source>
        <dbReference type="PROSITE-ProRule" id="PRU00094"/>
    </source>
</evidence>
<dbReference type="InterPro" id="IPR000679">
    <property type="entry name" value="Znf_GATA"/>
</dbReference>
<dbReference type="GO" id="GO:0000981">
    <property type="term" value="F:DNA-binding transcription factor activity, RNA polymerase II-specific"/>
    <property type="evidence" value="ECO:0007669"/>
    <property type="project" value="TreeGrafter"/>
</dbReference>